<evidence type="ECO:0000256" key="3">
    <source>
        <dbReference type="ARBA" id="ARBA00022842"/>
    </source>
</evidence>
<comment type="subunit">
    <text evidence="6">Homodimer.</text>
</comment>
<keyword evidence="11" id="KW-1185">Reference proteome</keyword>
<reference evidence="10 11" key="1">
    <citation type="submission" date="2017-05" db="EMBL/GenBank/DDBJ databases">
        <title>Vagococcus spp. assemblies.</title>
        <authorList>
            <person name="Gulvik C.A."/>
        </authorList>
    </citation>
    <scope>NUCLEOTIDE SEQUENCE [LARGE SCALE GENOMIC DNA]</scope>
    <source>
        <strain evidence="10 11">SS1994</strain>
    </source>
</reference>
<evidence type="ECO:0000256" key="4">
    <source>
        <dbReference type="ARBA" id="ARBA00023052"/>
    </source>
</evidence>
<dbReference type="UniPathway" id="UPA00079"/>
<gene>
    <name evidence="6" type="primary">menD</name>
    <name evidence="10" type="ORF">CBF36_02875</name>
</gene>
<evidence type="ECO:0000256" key="2">
    <source>
        <dbReference type="ARBA" id="ARBA00022723"/>
    </source>
</evidence>
<dbReference type="InterPro" id="IPR032264">
    <property type="entry name" value="MenD_middle"/>
</dbReference>
<dbReference type="InterPro" id="IPR012001">
    <property type="entry name" value="Thiamin_PyroP_enz_TPP-bd_dom"/>
</dbReference>
<dbReference type="InterPro" id="IPR029061">
    <property type="entry name" value="THDP-binding"/>
</dbReference>
<keyword evidence="6" id="KW-0474">Menaquinone biosynthesis</keyword>
<dbReference type="NCBIfam" id="TIGR00173">
    <property type="entry name" value="menD"/>
    <property type="match status" value="1"/>
</dbReference>
<evidence type="ECO:0000256" key="1">
    <source>
        <dbReference type="ARBA" id="ARBA00022679"/>
    </source>
</evidence>
<evidence type="ECO:0000256" key="5">
    <source>
        <dbReference type="ARBA" id="ARBA00023211"/>
    </source>
</evidence>
<dbReference type="InterPro" id="IPR011766">
    <property type="entry name" value="TPP_enzyme_TPP-bd"/>
</dbReference>
<comment type="cofactor">
    <cofactor evidence="6">
        <name>Mg(2+)</name>
        <dbReference type="ChEBI" id="CHEBI:18420"/>
    </cofactor>
    <cofactor evidence="6">
        <name>Mn(2+)</name>
        <dbReference type="ChEBI" id="CHEBI:29035"/>
    </cofactor>
</comment>
<comment type="pathway">
    <text evidence="6">Quinol/quinone metabolism; menaquinone biosynthesis.</text>
</comment>
<comment type="catalytic activity">
    <reaction evidence="6">
        <text>isochorismate + 2-oxoglutarate + H(+) = 5-enolpyruvoyl-6-hydroxy-2-succinyl-cyclohex-3-ene-1-carboxylate + CO2</text>
        <dbReference type="Rhea" id="RHEA:25593"/>
        <dbReference type="ChEBI" id="CHEBI:15378"/>
        <dbReference type="ChEBI" id="CHEBI:16526"/>
        <dbReference type="ChEBI" id="CHEBI:16810"/>
        <dbReference type="ChEBI" id="CHEBI:29780"/>
        <dbReference type="ChEBI" id="CHEBI:58818"/>
        <dbReference type="EC" id="2.2.1.9"/>
    </reaction>
</comment>
<dbReference type="Gene3D" id="3.40.50.970">
    <property type="match status" value="2"/>
</dbReference>
<dbReference type="Proteomes" id="UP000288490">
    <property type="component" value="Unassembled WGS sequence"/>
</dbReference>
<dbReference type="Pfam" id="PF02775">
    <property type="entry name" value="TPP_enzyme_C"/>
    <property type="match status" value="1"/>
</dbReference>
<comment type="similarity">
    <text evidence="6">Belongs to the TPP enzyme family. MenD subfamily.</text>
</comment>
<evidence type="ECO:0000259" key="7">
    <source>
        <dbReference type="Pfam" id="PF02775"/>
    </source>
</evidence>
<organism evidence="10 11">
    <name type="scientific">Vagococcus bubulae</name>
    <dbReference type="NCBI Taxonomy" id="1977868"/>
    <lineage>
        <taxon>Bacteria</taxon>
        <taxon>Bacillati</taxon>
        <taxon>Bacillota</taxon>
        <taxon>Bacilli</taxon>
        <taxon>Lactobacillales</taxon>
        <taxon>Enterococcaceae</taxon>
        <taxon>Vagococcus</taxon>
    </lineage>
</organism>
<dbReference type="EC" id="2.2.1.9" evidence="6"/>
<evidence type="ECO:0000313" key="10">
    <source>
        <dbReference type="EMBL" id="RST95641.1"/>
    </source>
</evidence>
<sequence length="571" mass="63823">MSHQSSMTNYINALIQGLIDGGVRQAVISPGSRSTPVSILLHQCPEVTTYIDVDERSAGFFALGLSKVYQEPVALVCTSGTAAANYLPAISEANQSNLPLVVLTADRPHELRDSGAPQTMNQLNLYGAQVKQFVELALAEDSKEMYQYAYTQGVKSTTLSQVLPMGPVHLNIPLREPLLPDNLLPRPIVKQVNTFIGKTELSSEITNSLSDEWSNKKGVFVVGPSFNQEAINLLIDVSEKLGWPILADPLANIRTFGRKSETISPYYDTYLRYMKKEITPDVIVRFGKSPVSKPLNQWLSSLTGAYYLVESQTEWLDSSKMMTTLIASDEVSLLSQLLSKELLATEDNWLKLFKTLDKLVLETMTKQDETFLSEVMITQVVYQTMTENDQLFVSNSMPIRDLDTYLPVMDTRFSIYGNRGVNGIDGVTSTALGLAARNKEMNTRLLIGDLACFHDTTGLAMAKKYQLPVTIILVNNDGGGIFSMLSQKELPKDLFDDLFATSTGVTFEHVAHMYDIEYVSIHSVSQLHEVLSKKSTKPRFIEVFTNREENADMRRQFQEQVKKAIERDFLC</sequence>
<dbReference type="AlphaFoldDB" id="A0A429ZPM9"/>
<dbReference type="Pfam" id="PF02776">
    <property type="entry name" value="TPP_enzyme_N"/>
    <property type="match status" value="1"/>
</dbReference>
<dbReference type="InterPro" id="IPR004433">
    <property type="entry name" value="MenaQ_synth_MenD"/>
</dbReference>
<feature type="domain" description="Thiamine pyrophosphate enzyme N-terminal TPP-binding" evidence="8">
    <location>
        <begin position="12"/>
        <end position="124"/>
    </location>
</feature>
<dbReference type="GO" id="GO:0009234">
    <property type="term" value="P:menaquinone biosynthetic process"/>
    <property type="evidence" value="ECO:0007669"/>
    <property type="project" value="UniProtKB-UniRule"/>
</dbReference>
<keyword evidence="5 6" id="KW-0464">Manganese</keyword>
<evidence type="ECO:0000259" key="9">
    <source>
        <dbReference type="Pfam" id="PF16582"/>
    </source>
</evidence>
<accession>A0A429ZPM9</accession>
<evidence type="ECO:0000256" key="6">
    <source>
        <dbReference type="HAMAP-Rule" id="MF_01659"/>
    </source>
</evidence>
<keyword evidence="3 6" id="KW-0460">Magnesium</keyword>
<keyword evidence="1 6" id="KW-0808">Transferase</keyword>
<dbReference type="CDD" id="cd07037">
    <property type="entry name" value="TPP_PYR_MenD"/>
    <property type="match status" value="1"/>
</dbReference>
<dbReference type="EMBL" id="NGJT01000003">
    <property type="protein sequence ID" value="RST95641.1"/>
    <property type="molecule type" value="Genomic_DNA"/>
</dbReference>
<proteinExistence type="inferred from homology"/>
<dbReference type="PANTHER" id="PTHR42916">
    <property type="entry name" value="2-SUCCINYL-5-ENOLPYRUVYL-6-HYDROXY-3-CYCLOHEXENE-1-CARBOXYLATE SYNTHASE"/>
    <property type="match status" value="1"/>
</dbReference>
<feature type="domain" description="Menaquinone biosynthesis protein MenD middle" evidence="9">
    <location>
        <begin position="199"/>
        <end position="393"/>
    </location>
</feature>
<dbReference type="PIRSF" id="PIRSF004983">
    <property type="entry name" value="MenD"/>
    <property type="match status" value="1"/>
</dbReference>
<dbReference type="UniPathway" id="UPA01057">
    <property type="reaction ID" value="UER00164"/>
</dbReference>
<keyword evidence="2 6" id="KW-0479">Metal-binding</keyword>
<evidence type="ECO:0000259" key="8">
    <source>
        <dbReference type="Pfam" id="PF02776"/>
    </source>
</evidence>
<feature type="domain" description="Thiamine pyrophosphate enzyme TPP-binding" evidence="7">
    <location>
        <begin position="429"/>
        <end position="543"/>
    </location>
</feature>
<comment type="function">
    <text evidence="6">Catalyzes the thiamine diphosphate-dependent decarboxylation of 2-oxoglutarate and the subsequent addition of the resulting succinic semialdehyde-thiamine pyrophosphate anion to isochorismate to yield 2-succinyl-5-enolpyruvyl-6-hydroxy-3-cyclohexene-1-carboxylate (SEPHCHC).</text>
</comment>
<dbReference type="GO" id="GO:0070204">
    <property type="term" value="F:2-succinyl-5-enolpyruvyl-6-hydroxy-3-cyclohexene-1-carboxylic-acid synthase activity"/>
    <property type="evidence" value="ECO:0007669"/>
    <property type="project" value="UniProtKB-UniRule"/>
</dbReference>
<dbReference type="OrthoDB" id="9791859at2"/>
<dbReference type="PANTHER" id="PTHR42916:SF1">
    <property type="entry name" value="PROTEIN PHYLLO, CHLOROPLASTIC"/>
    <property type="match status" value="1"/>
</dbReference>
<keyword evidence="4 6" id="KW-0786">Thiamine pyrophosphate</keyword>
<evidence type="ECO:0000313" key="11">
    <source>
        <dbReference type="Proteomes" id="UP000288490"/>
    </source>
</evidence>
<dbReference type="SUPFAM" id="SSF52518">
    <property type="entry name" value="Thiamin diphosphate-binding fold (THDP-binding)"/>
    <property type="match status" value="2"/>
</dbReference>
<comment type="pathway">
    <text evidence="6">Quinol/quinone metabolism; 1,4-dihydroxy-2-naphthoate biosynthesis; 1,4-dihydroxy-2-naphthoate from chorismate: step 2/7.</text>
</comment>
<dbReference type="Pfam" id="PF16582">
    <property type="entry name" value="TPP_enzyme_M_2"/>
    <property type="match status" value="1"/>
</dbReference>
<dbReference type="GO" id="GO:0030145">
    <property type="term" value="F:manganese ion binding"/>
    <property type="evidence" value="ECO:0007669"/>
    <property type="project" value="UniProtKB-UniRule"/>
</dbReference>
<dbReference type="GO" id="GO:0030976">
    <property type="term" value="F:thiamine pyrophosphate binding"/>
    <property type="evidence" value="ECO:0007669"/>
    <property type="project" value="UniProtKB-UniRule"/>
</dbReference>
<comment type="caution">
    <text evidence="10">The sequence shown here is derived from an EMBL/GenBank/DDBJ whole genome shotgun (WGS) entry which is preliminary data.</text>
</comment>
<dbReference type="CDD" id="cd02009">
    <property type="entry name" value="TPP_SHCHC_synthase"/>
    <property type="match status" value="1"/>
</dbReference>
<name>A0A429ZPM9_9ENTE</name>
<dbReference type="HAMAP" id="MF_01659">
    <property type="entry name" value="MenD"/>
    <property type="match status" value="1"/>
</dbReference>
<protein>
    <recommendedName>
        <fullName evidence="6">2-succinyl-5-enolpyruvyl-6-hydroxy-3-cyclohexene-1-carboxylate synthase</fullName>
        <shortName evidence="6">SEPHCHC synthase</shortName>
        <ecNumber evidence="6">2.2.1.9</ecNumber>
    </recommendedName>
    <alternativeName>
        <fullName evidence="6">Menaquinone biosynthesis protein MenD</fullName>
    </alternativeName>
</protein>
<dbReference type="GO" id="GO:0000287">
    <property type="term" value="F:magnesium ion binding"/>
    <property type="evidence" value="ECO:0007669"/>
    <property type="project" value="UniProtKB-UniRule"/>
</dbReference>
<comment type="cofactor">
    <cofactor evidence="6">
        <name>thiamine diphosphate</name>
        <dbReference type="ChEBI" id="CHEBI:58937"/>
    </cofactor>
    <text evidence="6">Binds 1 thiamine pyrophosphate per subunit.</text>
</comment>
<dbReference type="RefSeq" id="WP_125956452.1">
    <property type="nucleotide sequence ID" value="NZ_JAQEJV010000003.1"/>
</dbReference>
<dbReference type="Gene3D" id="3.40.50.1220">
    <property type="entry name" value="TPP-binding domain"/>
    <property type="match status" value="1"/>
</dbReference>